<gene>
    <name evidence="1" type="primary">Necator_chrIII.g9721</name>
    <name evidence="1" type="ORF">RB195_008956</name>
</gene>
<reference evidence="1 2" key="1">
    <citation type="submission" date="2023-08" db="EMBL/GenBank/DDBJ databases">
        <title>A Necator americanus chromosomal reference genome.</title>
        <authorList>
            <person name="Ilik V."/>
            <person name="Petrzelkova K.J."/>
            <person name="Pardy F."/>
            <person name="Fuh T."/>
            <person name="Niatou-Singa F.S."/>
            <person name="Gouil Q."/>
            <person name="Baker L."/>
            <person name="Ritchie M.E."/>
            <person name="Jex A.R."/>
            <person name="Gazzola D."/>
            <person name="Li H."/>
            <person name="Toshio Fujiwara R."/>
            <person name="Zhan B."/>
            <person name="Aroian R.V."/>
            <person name="Pafco B."/>
            <person name="Schwarz E.M."/>
        </authorList>
    </citation>
    <scope>NUCLEOTIDE SEQUENCE [LARGE SCALE GENOMIC DNA]</scope>
    <source>
        <strain evidence="1 2">Aroian</strain>
        <tissue evidence="1">Whole animal</tissue>
    </source>
</reference>
<comment type="caution">
    <text evidence="1">The sequence shown here is derived from an EMBL/GenBank/DDBJ whole genome shotgun (WGS) entry which is preliminary data.</text>
</comment>
<organism evidence="1 2">
    <name type="scientific">Necator americanus</name>
    <name type="common">Human hookworm</name>
    <dbReference type="NCBI Taxonomy" id="51031"/>
    <lineage>
        <taxon>Eukaryota</taxon>
        <taxon>Metazoa</taxon>
        <taxon>Ecdysozoa</taxon>
        <taxon>Nematoda</taxon>
        <taxon>Chromadorea</taxon>
        <taxon>Rhabditida</taxon>
        <taxon>Rhabditina</taxon>
        <taxon>Rhabditomorpha</taxon>
        <taxon>Strongyloidea</taxon>
        <taxon>Ancylostomatidae</taxon>
        <taxon>Bunostominae</taxon>
        <taxon>Necator</taxon>
    </lineage>
</organism>
<name>A0ABR1CR37_NECAM</name>
<dbReference type="Proteomes" id="UP001303046">
    <property type="component" value="Unassembled WGS sequence"/>
</dbReference>
<keyword evidence="2" id="KW-1185">Reference proteome</keyword>
<evidence type="ECO:0000313" key="1">
    <source>
        <dbReference type="EMBL" id="KAK6740812.1"/>
    </source>
</evidence>
<dbReference type="EMBL" id="JAVFWL010000003">
    <property type="protein sequence ID" value="KAK6740812.1"/>
    <property type="molecule type" value="Genomic_DNA"/>
</dbReference>
<sequence length="80" mass="9222">MNAENDMEEEPNRRMRAAFEPVGEDQLTDREFPVHLFDLTVLPSLCYAAETWADTAATSSKLFTTHRSIDRCLQGFNRRT</sequence>
<protein>
    <submittedName>
        <fullName evidence="1">Uncharacterized protein</fullName>
    </submittedName>
</protein>
<evidence type="ECO:0000313" key="2">
    <source>
        <dbReference type="Proteomes" id="UP001303046"/>
    </source>
</evidence>
<accession>A0ABR1CR37</accession>
<proteinExistence type="predicted"/>